<name>A0ABP6Z6P8_9ACTN</name>
<feature type="region of interest" description="Disordered" evidence="1">
    <location>
        <begin position="99"/>
        <end position="120"/>
    </location>
</feature>
<protein>
    <submittedName>
        <fullName evidence="3">Uncharacterized protein</fullName>
    </submittedName>
</protein>
<reference evidence="4" key="1">
    <citation type="journal article" date="2019" name="Int. J. Syst. Evol. Microbiol.">
        <title>The Global Catalogue of Microorganisms (GCM) 10K type strain sequencing project: providing services to taxonomists for standard genome sequencing and annotation.</title>
        <authorList>
            <consortium name="The Broad Institute Genomics Platform"/>
            <consortium name="The Broad Institute Genome Sequencing Center for Infectious Disease"/>
            <person name="Wu L."/>
            <person name="Ma J."/>
        </authorList>
    </citation>
    <scope>NUCLEOTIDE SEQUENCE [LARGE SCALE GENOMIC DNA]</scope>
    <source>
        <strain evidence="4">JCM 17326</strain>
    </source>
</reference>
<organism evidence="3 4">
    <name type="scientific">Nonomuraea rosea</name>
    <dbReference type="NCBI Taxonomy" id="638574"/>
    <lineage>
        <taxon>Bacteria</taxon>
        <taxon>Bacillati</taxon>
        <taxon>Actinomycetota</taxon>
        <taxon>Actinomycetes</taxon>
        <taxon>Streptosporangiales</taxon>
        <taxon>Streptosporangiaceae</taxon>
        <taxon>Nonomuraea</taxon>
    </lineage>
</organism>
<dbReference type="EMBL" id="BAABDQ010000034">
    <property type="protein sequence ID" value="GAA3599683.1"/>
    <property type="molecule type" value="Genomic_DNA"/>
</dbReference>
<keyword evidence="2" id="KW-0472">Membrane</keyword>
<dbReference type="Proteomes" id="UP001500630">
    <property type="component" value="Unassembled WGS sequence"/>
</dbReference>
<gene>
    <name evidence="3" type="ORF">GCM10022419_099450</name>
</gene>
<feature type="compositionally biased region" description="Basic and acidic residues" evidence="1">
    <location>
        <begin position="179"/>
        <end position="203"/>
    </location>
</feature>
<keyword evidence="4" id="KW-1185">Reference proteome</keyword>
<accession>A0ABP6Z6P8</accession>
<feature type="transmembrane region" description="Helical" evidence="2">
    <location>
        <begin position="82"/>
        <end position="103"/>
    </location>
</feature>
<sequence length="203" mass="21998">MRLAEMFRAVPASRTVVRVRRLDLTFVAAAGLILLAGLIWLLGPGAGWVLEHVDGVTGLSGKKRAEALDAIRGRGPAISTGLVALVRLMVTGSSASVCAATSSRRSTDSRPRRGSARSRRCSKDRLIDLAMGARPAGLGTTLRFFGHDPAPPVAHLRHLSPRPRTVAWPDYNPPIRSLQGERPHPVENRSKSAYGRRQDRMPC</sequence>
<feature type="transmembrane region" description="Helical" evidence="2">
    <location>
        <begin position="21"/>
        <end position="42"/>
    </location>
</feature>
<comment type="caution">
    <text evidence="3">The sequence shown here is derived from an EMBL/GenBank/DDBJ whole genome shotgun (WGS) entry which is preliminary data.</text>
</comment>
<evidence type="ECO:0000313" key="4">
    <source>
        <dbReference type="Proteomes" id="UP001500630"/>
    </source>
</evidence>
<evidence type="ECO:0000313" key="3">
    <source>
        <dbReference type="EMBL" id="GAA3599683.1"/>
    </source>
</evidence>
<feature type="region of interest" description="Disordered" evidence="1">
    <location>
        <begin position="163"/>
        <end position="203"/>
    </location>
</feature>
<evidence type="ECO:0000256" key="2">
    <source>
        <dbReference type="SAM" id="Phobius"/>
    </source>
</evidence>
<evidence type="ECO:0000256" key="1">
    <source>
        <dbReference type="SAM" id="MobiDB-lite"/>
    </source>
</evidence>
<proteinExistence type="predicted"/>
<keyword evidence="2" id="KW-0812">Transmembrane</keyword>
<keyword evidence="2" id="KW-1133">Transmembrane helix</keyword>